<dbReference type="Pfam" id="PF12796">
    <property type="entry name" value="Ank_2"/>
    <property type="match status" value="3"/>
</dbReference>
<dbReference type="Gene3D" id="1.25.40.20">
    <property type="entry name" value="Ankyrin repeat-containing domain"/>
    <property type="match status" value="2"/>
</dbReference>
<dbReference type="Pfam" id="PF00023">
    <property type="entry name" value="Ank"/>
    <property type="match status" value="1"/>
</dbReference>
<keyword evidence="8" id="KW-1185">Reference proteome</keyword>
<keyword evidence="5" id="KW-1133">Transmembrane helix</keyword>
<feature type="region of interest" description="Disordered" evidence="4">
    <location>
        <begin position="766"/>
        <end position="787"/>
    </location>
</feature>
<evidence type="ECO:0008006" key="9">
    <source>
        <dbReference type="Google" id="ProtNLM"/>
    </source>
</evidence>
<feature type="repeat" description="ANK" evidence="3">
    <location>
        <begin position="1145"/>
        <end position="1177"/>
    </location>
</feature>
<evidence type="ECO:0000313" key="7">
    <source>
        <dbReference type="EMBL" id="KAF4236807.1"/>
    </source>
</evidence>
<reference evidence="7" key="2">
    <citation type="submission" date="2020-04" db="EMBL/GenBank/DDBJ databases">
        <authorList>
            <person name="Santos R.A.C."/>
            <person name="Steenwyk J.L."/>
            <person name="Rivero-Menendez O."/>
            <person name="Mead M.E."/>
            <person name="Silva L.P."/>
            <person name="Bastos R.W."/>
            <person name="Alastruey-Izquierdo A."/>
            <person name="Goldman G.H."/>
            <person name="Rokas A."/>
        </authorList>
    </citation>
    <scope>NUCLEOTIDE SEQUENCE</scope>
    <source>
        <strain evidence="7">CNM-CM6805</strain>
    </source>
</reference>
<keyword evidence="1" id="KW-0677">Repeat</keyword>
<dbReference type="PANTHER" id="PTHR24166">
    <property type="entry name" value="ROLLING PEBBLES, ISOFORM B"/>
    <property type="match status" value="1"/>
</dbReference>
<feature type="signal peptide" evidence="6">
    <location>
        <begin position="1"/>
        <end position="20"/>
    </location>
</feature>
<evidence type="ECO:0000256" key="6">
    <source>
        <dbReference type="SAM" id="SignalP"/>
    </source>
</evidence>
<feature type="repeat" description="ANK" evidence="3">
    <location>
        <begin position="1417"/>
        <end position="1449"/>
    </location>
</feature>
<feature type="transmembrane region" description="Helical" evidence="5">
    <location>
        <begin position="59"/>
        <end position="81"/>
    </location>
</feature>
<dbReference type="InterPro" id="IPR036770">
    <property type="entry name" value="Ankyrin_rpt-contain_sf"/>
</dbReference>
<evidence type="ECO:0000256" key="3">
    <source>
        <dbReference type="PROSITE-ProRule" id="PRU00023"/>
    </source>
</evidence>
<feature type="transmembrane region" description="Helical" evidence="5">
    <location>
        <begin position="425"/>
        <end position="444"/>
    </location>
</feature>
<evidence type="ECO:0000256" key="4">
    <source>
        <dbReference type="SAM" id="MobiDB-lite"/>
    </source>
</evidence>
<proteinExistence type="predicted"/>
<dbReference type="InterPro" id="IPR050889">
    <property type="entry name" value="Dendritic_Spine_Reg/Scaffold"/>
</dbReference>
<feature type="compositionally biased region" description="Polar residues" evidence="4">
    <location>
        <begin position="218"/>
        <end position="231"/>
    </location>
</feature>
<feature type="chain" id="PRO_5034285967" description="Ankyrin repeat protein" evidence="6">
    <location>
        <begin position="21"/>
        <end position="1510"/>
    </location>
</feature>
<feature type="repeat" description="ANK" evidence="3">
    <location>
        <begin position="1245"/>
        <end position="1277"/>
    </location>
</feature>
<feature type="transmembrane region" description="Helical" evidence="5">
    <location>
        <begin position="318"/>
        <end position="342"/>
    </location>
</feature>
<dbReference type="SMART" id="SM00248">
    <property type="entry name" value="ANK"/>
    <property type="match status" value="11"/>
</dbReference>
<organism evidence="7 8">
    <name type="scientific">Aspergillus fumigatiaffinis</name>
    <dbReference type="NCBI Taxonomy" id="340414"/>
    <lineage>
        <taxon>Eukaryota</taxon>
        <taxon>Fungi</taxon>
        <taxon>Dikarya</taxon>
        <taxon>Ascomycota</taxon>
        <taxon>Pezizomycotina</taxon>
        <taxon>Eurotiomycetes</taxon>
        <taxon>Eurotiomycetidae</taxon>
        <taxon>Eurotiales</taxon>
        <taxon>Aspergillaceae</taxon>
        <taxon>Aspergillus</taxon>
        <taxon>Aspergillus subgen. Fumigati</taxon>
    </lineage>
</organism>
<keyword evidence="5" id="KW-0812">Transmembrane</keyword>
<keyword evidence="6" id="KW-0732">Signal</keyword>
<dbReference type="PROSITE" id="PS50297">
    <property type="entry name" value="ANK_REP_REGION"/>
    <property type="match status" value="3"/>
</dbReference>
<evidence type="ECO:0000256" key="5">
    <source>
        <dbReference type="SAM" id="Phobius"/>
    </source>
</evidence>
<keyword evidence="2 3" id="KW-0040">ANK repeat</keyword>
<dbReference type="InterPro" id="IPR002110">
    <property type="entry name" value="Ankyrin_rpt"/>
</dbReference>
<evidence type="ECO:0000256" key="2">
    <source>
        <dbReference type="ARBA" id="ARBA00023043"/>
    </source>
</evidence>
<feature type="region of interest" description="Disordered" evidence="4">
    <location>
        <begin position="203"/>
        <end position="248"/>
    </location>
</feature>
<dbReference type="EMBL" id="JAAAPX010000049">
    <property type="protein sequence ID" value="KAF4236807.1"/>
    <property type="molecule type" value="Genomic_DNA"/>
</dbReference>
<comment type="caution">
    <text evidence="7">The sequence shown here is derived from an EMBL/GenBank/DDBJ whole genome shotgun (WGS) entry which is preliminary data.</text>
</comment>
<keyword evidence="5" id="KW-0472">Membrane</keyword>
<dbReference type="PROSITE" id="PS50088">
    <property type="entry name" value="ANK_REPEAT"/>
    <property type="match status" value="4"/>
</dbReference>
<feature type="repeat" description="ANK" evidence="3">
    <location>
        <begin position="1178"/>
        <end position="1210"/>
    </location>
</feature>
<accession>A0A8H4H718</accession>
<name>A0A8H4H718_9EURO</name>
<dbReference type="SUPFAM" id="SSF48403">
    <property type="entry name" value="Ankyrin repeat"/>
    <property type="match status" value="1"/>
</dbReference>
<evidence type="ECO:0000256" key="1">
    <source>
        <dbReference type="ARBA" id="ARBA00022737"/>
    </source>
</evidence>
<dbReference type="PANTHER" id="PTHR24166:SF48">
    <property type="entry name" value="PROTEIN VAPYRIN"/>
    <property type="match status" value="1"/>
</dbReference>
<protein>
    <recommendedName>
        <fullName evidence="9">Ankyrin repeat protein</fullName>
    </recommendedName>
</protein>
<sequence length="1510" mass="165009">MSTPWFACVILLIYARSVQASGMDDFSNNLATDIGPLIALFGGGVTTQYLSESTTFLDYIIFALAPIGIMTAIVSAIRVCGSSALRAFIGRAQEGEGDVEAELCTSTGRDVCELFNRGGITRVLGRPQILEVVQVPGDPMRSSTMGIYLFRERLRNLSTGGVLKDWEIVEKDALAGRLTSIVRKLRFEFDQVVSGRAFGRRRQTPLDEEVVHEESQKDQSAPKQNSPMTSAEETEDGQPEPSATSMPFVQNPNLSINVGIVKQPPAYFYAVAIIGFILQGGVIAMAGVLSWELQWTHDGTPDEMVNIATIVSTNREPMAFIIGTVAVCTGMFWCAALVGQITEEEIFRRTMMVRSKPRSPVSWFRGLLQTKYSDSQPRSRLFWLQPGNQVIGDQTFDAFAYAEDPKNPLQEYTTSRKKPRDKYTMYTWAAVVLTLAGYIAQFVGLRGMNAWISIAQLAATVVMSFLRGVLRMQRLDAGANQLGDIPDKVAGHELDWLAFKLAKYDTGAYEKAGGQKPHFSWRFTGRPAPAASFEIPIGSLSVPQVKSDSAVKTLLGYRCRLAHLTGHHAFPELMSWSFQQWQDERVKVRSKARDLANALCATAEALLVDNGEKKSIKTGIEVAMSCSDGRSFVKQFVEVIIESSNGVNWRIDSTQLEGILGLWLWSMTSIDDVEDKDENGTRVSIANKFEKGRIVSACSVDGKYDILKDVRREFDIWAGRSALSVSEYVLDMAEVMVYDSTALWSNAGVEANIWKPSSWKASLEALSGSKKRSGSGKSKSTSEKAPKTEKWKRFFGWGNVPGSIFPTDVAPLASTSPSSAPHHIPPAQNARGHKIRVQFVQTQNRDDSDLLGECTQDLYAAILSSIVTVARPDLGETTSKLVSGQIHLSNAKLTATVAAFTENGLGSHSQALATIIPALRTHLRPPEGDAIIPSLLSAAADCRPSGNWEAAEMLMQWACACYTPKNWKASDPNDSVLDNNDYNSFSCAITALGELYRWSLRVQTRSLASAMSFGNAGIQAMLESFRAPVNGATLKCKHVLDRYRNIATIVARANNIDIALPPPVLEHIESSDFDPTMLSGGSDTLLEWIREGKRTETLCLLCFISAEQIRSRRLPFLASAAQKGWSEVVMALLDYRLSVDYPDDDGRSALSHFAEAGNMAMVKALLDKGGDPNHQDKWNRTPLWWAAGSGQVAIVKLLLSTGVDANAPDDGLRTALSRAAEKGCRDIAQVLLSDNSVRVDSADSTLRTPLSWAAACGEEDVVELLIRMGGVSTASDENGRIPLFHAAGAGHLKVVERLLATAPDGLRWKDCGGQTPLIWASRNGRTDVVRSMLLPGYRDMALVSESDSAARTALWWAARNGHAETMSVLLGLGQADPDAKDTAEQTPLMWAVRNSHKEVVELLLKTRKVHVNACDLTGRTPLIWAARYGDTAIVKLLLTMKAAPDIADDDGRSALSWAAALGHEEIVSMLVGTDKVNVHAEDDDGLSPFAWATKNKQLSILKLLDVDHGV</sequence>
<gene>
    <name evidence="7" type="ORF">CNMCM6805_007202</name>
</gene>
<feature type="transmembrane region" description="Helical" evidence="5">
    <location>
        <begin position="266"/>
        <end position="291"/>
    </location>
</feature>
<reference evidence="7" key="1">
    <citation type="journal article" date="2020" name="bioRxiv">
        <title>Genomic and phenotypic heterogeneity of clinical isolates of the human pathogens Aspergillus fumigatus, Aspergillus lentulus and Aspergillus fumigatiaffinis.</title>
        <authorList>
            <person name="dos Santos R.A.C."/>
            <person name="Steenwyk J.L."/>
            <person name="Rivero-Menendez O."/>
            <person name="Mead M.E."/>
            <person name="Silva L.P."/>
            <person name="Bastos R.W."/>
            <person name="Alastruey-Izquierdo A."/>
            <person name="Goldman G.H."/>
            <person name="Rokas A."/>
        </authorList>
    </citation>
    <scope>NUCLEOTIDE SEQUENCE</scope>
    <source>
        <strain evidence="7">CNM-CM6805</strain>
    </source>
</reference>
<evidence type="ECO:0000313" key="8">
    <source>
        <dbReference type="Proteomes" id="UP000653565"/>
    </source>
</evidence>
<dbReference type="Proteomes" id="UP000653565">
    <property type="component" value="Unassembled WGS sequence"/>
</dbReference>